<dbReference type="Proteomes" id="UP000295680">
    <property type="component" value="Unassembled WGS sequence"/>
</dbReference>
<feature type="region of interest" description="Disordered" evidence="1">
    <location>
        <begin position="161"/>
        <end position="182"/>
    </location>
</feature>
<name>A0A4R2JYT7_9PSEU</name>
<evidence type="ECO:0000313" key="3">
    <source>
        <dbReference type="EMBL" id="TCO64432.1"/>
    </source>
</evidence>
<dbReference type="AlphaFoldDB" id="A0A4R2JYT7"/>
<evidence type="ECO:0000256" key="1">
    <source>
        <dbReference type="SAM" id="MobiDB-lite"/>
    </source>
</evidence>
<evidence type="ECO:0000259" key="2">
    <source>
        <dbReference type="PROSITE" id="PS51186"/>
    </source>
</evidence>
<dbReference type="Pfam" id="PF00583">
    <property type="entry name" value="Acetyltransf_1"/>
    <property type="match status" value="1"/>
</dbReference>
<feature type="domain" description="N-acetyltransferase" evidence="2">
    <location>
        <begin position="27"/>
        <end position="182"/>
    </location>
</feature>
<comment type="caution">
    <text evidence="3">The sequence shown here is derived from an EMBL/GenBank/DDBJ whole genome shotgun (WGS) entry which is preliminary data.</text>
</comment>
<dbReference type="CDD" id="cd04301">
    <property type="entry name" value="NAT_SF"/>
    <property type="match status" value="1"/>
</dbReference>
<proteinExistence type="predicted"/>
<keyword evidence="4" id="KW-1185">Reference proteome</keyword>
<accession>A0A4R2JYT7</accession>
<dbReference type="InterPro" id="IPR016181">
    <property type="entry name" value="Acyl_CoA_acyltransferase"/>
</dbReference>
<dbReference type="SUPFAM" id="SSF55729">
    <property type="entry name" value="Acyl-CoA N-acyltransferases (Nat)"/>
    <property type="match status" value="1"/>
</dbReference>
<keyword evidence="3" id="KW-0689">Ribosomal protein</keyword>
<dbReference type="Gene3D" id="3.40.630.30">
    <property type="match status" value="1"/>
</dbReference>
<evidence type="ECO:0000313" key="4">
    <source>
        <dbReference type="Proteomes" id="UP000295680"/>
    </source>
</evidence>
<dbReference type="EMBL" id="SLWS01000001">
    <property type="protein sequence ID" value="TCO64432.1"/>
    <property type="molecule type" value="Genomic_DNA"/>
</dbReference>
<reference evidence="3 4" key="1">
    <citation type="submission" date="2019-03" db="EMBL/GenBank/DDBJ databases">
        <title>Genomic Encyclopedia of Type Strains, Phase IV (KMG-IV): sequencing the most valuable type-strain genomes for metagenomic binning, comparative biology and taxonomic classification.</title>
        <authorList>
            <person name="Goeker M."/>
        </authorList>
    </citation>
    <scope>NUCLEOTIDE SEQUENCE [LARGE SCALE GENOMIC DNA]</scope>
    <source>
        <strain evidence="3 4">DSM 45934</strain>
    </source>
</reference>
<sequence>MLATRIYLQQTRADDLQPAKEPAFDVSIVRSEEPSPEFHRYLYTAVGGDWYWSKRLRWTWQEWQDFLTTSGHETWVSWVRGTPVGYVLMIPGDGEVEIRDFGLVPSFIGQGLGGHLLTFALRRAWEIAGTSRVWLHTCTLDGPHALANYQARGLSVYHTEEMYEDDGPPPGPWPGASRPSPA</sequence>
<dbReference type="GO" id="GO:0016747">
    <property type="term" value="F:acyltransferase activity, transferring groups other than amino-acyl groups"/>
    <property type="evidence" value="ECO:0007669"/>
    <property type="project" value="InterPro"/>
</dbReference>
<dbReference type="OrthoDB" id="275336at2"/>
<keyword evidence="3" id="KW-0687">Ribonucleoprotein</keyword>
<protein>
    <submittedName>
        <fullName evidence="3">Ribosomal protein S18 acetylase RimI-like enzyme</fullName>
    </submittedName>
</protein>
<dbReference type="PROSITE" id="PS51186">
    <property type="entry name" value="GNAT"/>
    <property type="match status" value="1"/>
</dbReference>
<gene>
    <name evidence="3" type="ORF">EV192_101206</name>
</gene>
<organism evidence="3 4">
    <name type="scientific">Actinocrispum wychmicini</name>
    <dbReference type="NCBI Taxonomy" id="1213861"/>
    <lineage>
        <taxon>Bacteria</taxon>
        <taxon>Bacillati</taxon>
        <taxon>Actinomycetota</taxon>
        <taxon>Actinomycetes</taxon>
        <taxon>Pseudonocardiales</taxon>
        <taxon>Pseudonocardiaceae</taxon>
        <taxon>Actinocrispum</taxon>
    </lineage>
</organism>
<dbReference type="RefSeq" id="WP_132110186.1">
    <property type="nucleotide sequence ID" value="NZ_SLWS01000001.1"/>
</dbReference>
<dbReference type="InterPro" id="IPR000182">
    <property type="entry name" value="GNAT_dom"/>
</dbReference>
<dbReference type="GO" id="GO:0005840">
    <property type="term" value="C:ribosome"/>
    <property type="evidence" value="ECO:0007669"/>
    <property type="project" value="UniProtKB-KW"/>
</dbReference>